<gene>
    <name evidence="1" type="ORF">AMJ87_05760</name>
</gene>
<dbReference type="Proteomes" id="UP000051096">
    <property type="component" value="Unassembled WGS sequence"/>
</dbReference>
<sequence>MVNTLPHRGELAGLCARMDREEWHETGVGLVLKRIPFVVVVVDKDYFRETNASVWRKNLYTLTN</sequence>
<reference evidence="1 2" key="1">
    <citation type="journal article" date="2015" name="Microbiome">
        <title>Genomic resolution of linkages in carbon, nitrogen, and sulfur cycling among widespread estuary sediment bacteria.</title>
        <authorList>
            <person name="Baker B.J."/>
            <person name="Lazar C.S."/>
            <person name="Teske A.P."/>
            <person name="Dick G.J."/>
        </authorList>
    </citation>
    <scope>NUCLEOTIDE SEQUENCE [LARGE SCALE GENOMIC DNA]</scope>
    <source>
        <strain evidence="1">SM23_60</strain>
    </source>
</reference>
<proteinExistence type="predicted"/>
<evidence type="ECO:0000313" key="1">
    <source>
        <dbReference type="EMBL" id="KPK72086.1"/>
    </source>
</evidence>
<comment type="caution">
    <text evidence="1">The sequence shown here is derived from an EMBL/GenBank/DDBJ whole genome shotgun (WGS) entry which is preliminary data.</text>
</comment>
<accession>A0A0S8GGA8</accession>
<protein>
    <submittedName>
        <fullName evidence="1">Uncharacterized protein</fullName>
    </submittedName>
</protein>
<dbReference type="AlphaFoldDB" id="A0A0S8GGA8"/>
<name>A0A0S8GGA8_UNCW3</name>
<organism evidence="1 2">
    <name type="scientific">candidate division WOR_3 bacterium SM23_60</name>
    <dbReference type="NCBI Taxonomy" id="1703780"/>
    <lineage>
        <taxon>Bacteria</taxon>
        <taxon>Bacteria division WOR-3</taxon>
    </lineage>
</organism>
<evidence type="ECO:0000313" key="2">
    <source>
        <dbReference type="Proteomes" id="UP000051096"/>
    </source>
</evidence>
<dbReference type="EMBL" id="LJUO01000042">
    <property type="protein sequence ID" value="KPK72086.1"/>
    <property type="molecule type" value="Genomic_DNA"/>
</dbReference>